<feature type="region of interest" description="Disordered" evidence="1">
    <location>
        <begin position="92"/>
        <end position="156"/>
    </location>
</feature>
<organism evidence="2 3">
    <name type="scientific">Penstemon smallii</name>
    <dbReference type="NCBI Taxonomy" id="265156"/>
    <lineage>
        <taxon>Eukaryota</taxon>
        <taxon>Viridiplantae</taxon>
        <taxon>Streptophyta</taxon>
        <taxon>Embryophyta</taxon>
        <taxon>Tracheophyta</taxon>
        <taxon>Spermatophyta</taxon>
        <taxon>Magnoliopsida</taxon>
        <taxon>eudicotyledons</taxon>
        <taxon>Gunneridae</taxon>
        <taxon>Pentapetalae</taxon>
        <taxon>asterids</taxon>
        <taxon>lamiids</taxon>
        <taxon>Lamiales</taxon>
        <taxon>Plantaginaceae</taxon>
        <taxon>Cheloneae</taxon>
        <taxon>Penstemon</taxon>
    </lineage>
</organism>
<sequence>MDTDYYYCRKSGQIPAFGDWDNANEMPITQYFECARQAGLLRCSCSGEQCGGDNSNYINNNNNNYWGAGGGGGAAVGNVDLYGVANFEQKRPLPRRRVNNYDAPQRKTRGKNTKEQMKQVKVRDLVDQPKTRPVSQKGQYTNHHRNKSSNFTSQKSLTTVKPVDEDLYKIPSELIEKSKRKKMLGFFSRCMVPPCAA</sequence>
<dbReference type="AlphaFoldDB" id="A0ABD3TPF2"/>
<comment type="caution">
    <text evidence="2">The sequence shown here is derived from an EMBL/GenBank/DDBJ whole genome shotgun (WGS) entry which is preliminary data.</text>
</comment>
<evidence type="ECO:0000256" key="1">
    <source>
        <dbReference type="SAM" id="MobiDB-lite"/>
    </source>
</evidence>
<evidence type="ECO:0000313" key="2">
    <source>
        <dbReference type="EMBL" id="KAL3838486.1"/>
    </source>
</evidence>
<dbReference type="Proteomes" id="UP001634393">
    <property type="component" value="Unassembled WGS sequence"/>
</dbReference>
<evidence type="ECO:0000313" key="3">
    <source>
        <dbReference type="Proteomes" id="UP001634393"/>
    </source>
</evidence>
<feature type="compositionally biased region" description="Basic and acidic residues" evidence="1">
    <location>
        <begin position="112"/>
        <end position="130"/>
    </location>
</feature>
<dbReference type="PANTHER" id="PTHR33699">
    <property type="entry name" value="EXPRESSED PROTEIN"/>
    <property type="match status" value="1"/>
</dbReference>
<gene>
    <name evidence="2" type="ORF">ACJIZ3_023077</name>
</gene>
<dbReference type="EMBL" id="JBJXBP010000003">
    <property type="protein sequence ID" value="KAL3838486.1"/>
    <property type="molecule type" value="Genomic_DNA"/>
</dbReference>
<name>A0ABD3TPF2_9LAMI</name>
<keyword evidence="3" id="KW-1185">Reference proteome</keyword>
<reference evidence="2 3" key="1">
    <citation type="submission" date="2024-12" db="EMBL/GenBank/DDBJ databases">
        <title>The unique morphological basis and parallel evolutionary history of personate flowers in Penstemon.</title>
        <authorList>
            <person name="Depatie T.H."/>
            <person name="Wessinger C.A."/>
        </authorList>
    </citation>
    <scope>NUCLEOTIDE SEQUENCE [LARGE SCALE GENOMIC DNA]</scope>
    <source>
        <strain evidence="2">WTNN_2</strain>
        <tissue evidence="2">Leaf</tissue>
    </source>
</reference>
<proteinExistence type="predicted"/>
<accession>A0ABD3TPF2</accession>
<protein>
    <submittedName>
        <fullName evidence="2">Uncharacterized protein</fullName>
    </submittedName>
</protein>
<dbReference type="PANTHER" id="PTHR33699:SF3">
    <property type="entry name" value="OS06G0347300 PROTEIN"/>
    <property type="match status" value="1"/>
</dbReference>